<accession>A0ACB9QP04</accession>
<comment type="caution">
    <text evidence="1">The sequence shown here is derived from an EMBL/GenBank/DDBJ whole genome shotgun (WGS) entry which is preliminary data.</text>
</comment>
<protein>
    <submittedName>
        <fullName evidence="1">Uncharacterized protein</fullName>
    </submittedName>
</protein>
<gene>
    <name evidence="1" type="ORF">MLD38_016882</name>
</gene>
<name>A0ACB9QP04_9MYRT</name>
<dbReference type="EMBL" id="CM042884">
    <property type="protein sequence ID" value="KAI4368309.1"/>
    <property type="molecule type" value="Genomic_DNA"/>
</dbReference>
<evidence type="ECO:0000313" key="2">
    <source>
        <dbReference type="Proteomes" id="UP001057402"/>
    </source>
</evidence>
<keyword evidence="2" id="KW-1185">Reference proteome</keyword>
<dbReference type="Proteomes" id="UP001057402">
    <property type="component" value="Chromosome 5"/>
</dbReference>
<proteinExistence type="predicted"/>
<reference evidence="2" key="1">
    <citation type="journal article" date="2023" name="Front. Plant Sci.">
        <title>Chromosomal-level genome assembly of Melastoma candidum provides insights into trichome evolution.</title>
        <authorList>
            <person name="Zhong Y."/>
            <person name="Wu W."/>
            <person name="Sun C."/>
            <person name="Zou P."/>
            <person name="Liu Y."/>
            <person name="Dai S."/>
            <person name="Zhou R."/>
        </authorList>
    </citation>
    <scope>NUCLEOTIDE SEQUENCE [LARGE SCALE GENOMIC DNA]</scope>
</reference>
<sequence length="145" mass="16615">MDYSVLTGLGYYSYLLDRENQDSCCIKTLLQGNPNFHFFSVLDGHGLLGNQCSNFVKDWLVEKLGSDPALDLSYDQTPSRRDEYEMSKLYSVRVLSVDQVEGLKDPDIQTWGDKETEGNDPPRLWVQALKILLGYGRSLKQHFEE</sequence>
<organism evidence="1 2">
    <name type="scientific">Melastoma candidum</name>
    <dbReference type="NCBI Taxonomy" id="119954"/>
    <lineage>
        <taxon>Eukaryota</taxon>
        <taxon>Viridiplantae</taxon>
        <taxon>Streptophyta</taxon>
        <taxon>Embryophyta</taxon>
        <taxon>Tracheophyta</taxon>
        <taxon>Spermatophyta</taxon>
        <taxon>Magnoliopsida</taxon>
        <taxon>eudicotyledons</taxon>
        <taxon>Gunneridae</taxon>
        <taxon>Pentapetalae</taxon>
        <taxon>rosids</taxon>
        <taxon>malvids</taxon>
        <taxon>Myrtales</taxon>
        <taxon>Melastomataceae</taxon>
        <taxon>Melastomatoideae</taxon>
        <taxon>Melastomateae</taxon>
        <taxon>Melastoma</taxon>
    </lineage>
</organism>
<evidence type="ECO:0000313" key="1">
    <source>
        <dbReference type="EMBL" id="KAI4368309.1"/>
    </source>
</evidence>